<protein>
    <submittedName>
        <fullName evidence="1">Uncharacterized protein</fullName>
    </submittedName>
</protein>
<proteinExistence type="predicted"/>
<evidence type="ECO:0000313" key="1">
    <source>
        <dbReference type="EMBL" id="KAI3736967.1"/>
    </source>
</evidence>
<comment type="caution">
    <text evidence="1">The sequence shown here is derived from an EMBL/GenBank/DDBJ whole genome shotgun (WGS) entry which is preliminary data.</text>
</comment>
<reference evidence="2" key="1">
    <citation type="journal article" date="2022" name="Mol. Ecol. Resour.">
        <title>The genomes of chicory, endive, great burdock and yacon provide insights into Asteraceae palaeo-polyploidization history and plant inulin production.</title>
        <authorList>
            <person name="Fan W."/>
            <person name="Wang S."/>
            <person name="Wang H."/>
            <person name="Wang A."/>
            <person name="Jiang F."/>
            <person name="Liu H."/>
            <person name="Zhao H."/>
            <person name="Xu D."/>
            <person name="Zhang Y."/>
        </authorList>
    </citation>
    <scope>NUCLEOTIDE SEQUENCE [LARGE SCALE GENOMIC DNA]</scope>
    <source>
        <strain evidence="2">cv. Punajuju</strain>
    </source>
</reference>
<accession>A0ACB9CRS2</accession>
<dbReference type="Proteomes" id="UP001055811">
    <property type="component" value="Linkage Group LG05"/>
</dbReference>
<organism evidence="1 2">
    <name type="scientific">Cichorium intybus</name>
    <name type="common">Chicory</name>
    <dbReference type="NCBI Taxonomy" id="13427"/>
    <lineage>
        <taxon>Eukaryota</taxon>
        <taxon>Viridiplantae</taxon>
        <taxon>Streptophyta</taxon>
        <taxon>Embryophyta</taxon>
        <taxon>Tracheophyta</taxon>
        <taxon>Spermatophyta</taxon>
        <taxon>Magnoliopsida</taxon>
        <taxon>eudicotyledons</taxon>
        <taxon>Gunneridae</taxon>
        <taxon>Pentapetalae</taxon>
        <taxon>asterids</taxon>
        <taxon>campanulids</taxon>
        <taxon>Asterales</taxon>
        <taxon>Asteraceae</taxon>
        <taxon>Cichorioideae</taxon>
        <taxon>Cichorieae</taxon>
        <taxon>Cichoriinae</taxon>
        <taxon>Cichorium</taxon>
    </lineage>
</organism>
<gene>
    <name evidence="1" type="ORF">L2E82_26957</name>
</gene>
<dbReference type="EMBL" id="CM042013">
    <property type="protein sequence ID" value="KAI3736967.1"/>
    <property type="molecule type" value="Genomic_DNA"/>
</dbReference>
<sequence>MIRTLADASNDRRSLSAQQIICTVIGFLLTVTTFFGVTVYAKRRLSKLQKEEEKPLIQQFYQFKEMERRLHPEAEEALKRLSDDPKTTVVILSGTHHSVLDKNSM</sequence>
<name>A0ACB9CRS2_CICIN</name>
<reference evidence="1 2" key="2">
    <citation type="journal article" date="2022" name="Mol. Ecol. Resour.">
        <title>The genomes of chicory, endive, great burdock and yacon provide insights into Asteraceae paleo-polyploidization history and plant inulin production.</title>
        <authorList>
            <person name="Fan W."/>
            <person name="Wang S."/>
            <person name="Wang H."/>
            <person name="Wang A."/>
            <person name="Jiang F."/>
            <person name="Liu H."/>
            <person name="Zhao H."/>
            <person name="Xu D."/>
            <person name="Zhang Y."/>
        </authorList>
    </citation>
    <scope>NUCLEOTIDE SEQUENCE [LARGE SCALE GENOMIC DNA]</scope>
    <source>
        <strain evidence="2">cv. Punajuju</strain>
        <tissue evidence="1">Leaves</tissue>
    </source>
</reference>
<evidence type="ECO:0000313" key="2">
    <source>
        <dbReference type="Proteomes" id="UP001055811"/>
    </source>
</evidence>
<keyword evidence="2" id="KW-1185">Reference proteome</keyword>